<dbReference type="InterPro" id="IPR029044">
    <property type="entry name" value="Nucleotide-diphossugar_trans"/>
</dbReference>
<dbReference type="Gene3D" id="3.90.550.10">
    <property type="entry name" value="Spore Coat Polysaccharide Biosynthesis Protein SpsA, Chain A"/>
    <property type="match status" value="1"/>
</dbReference>
<keyword evidence="2" id="KW-1133">Transmembrane helix</keyword>
<feature type="compositionally biased region" description="Basic and acidic residues" evidence="1">
    <location>
        <begin position="61"/>
        <end position="72"/>
    </location>
</feature>
<dbReference type="PANTHER" id="PTHR21485">
    <property type="entry name" value="HAD SUPERFAMILY MEMBERS CMAS AND KDSC"/>
    <property type="match status" value="1"/>
</dbReference>
<evidence type="ECO:0000313" key="4">
    <source>
        <dbReference type="Proteomes" id="UP001444071"/>
    </source>
</evidence>
<accession>A0ABV0WRC2</accession>
<dbReference type="PANTHER" id="PTHR21485:SF3">
    <property type="entry name" value="N-ACYLNEURAMINATE CYTIDYLYLTRANSFERASE"/>
    <property type="match status" value="1"/>
</dbReference>
<dbReference type="EMBL" id="JAHRIM010061833">
    <property type="protein sequence ID" value="MEQ2271448.1"/>
    <property type="molecule type" value="Genomic_DNA"/>
</dbReference>
<evidence type="ECO:0000256" key="2">
    <source>
        <dbReference type="SAM" id="Phobius"/>
    </source>
</evidence>
<proteinExistence type="predicted"/>
<protein>
    <submittedName>
        <fullName evidence="3">Uncharacterized protein</fullName>
    </submittedName>
</protein>
<dbReference type="InterPro" id="IPR003329">
    <property type="entry name" value="Cytidylyl_trans"/>
</dbReference>
<sequence length="247" mass="28172">VTVVCNIQATSPCLHPSHLQEALKKITEEGFDSVFSVVRRHQFRWKEVKKGSDQCTEPENLDPKNRPRRQDWDGELYENGSFYFATTDLIMKDGCLQGGKVTYFEMEPQHSVDIDVDIDWPVAEQRVLRYGYFGRRRGATKGFCLYGVVLLMVAATFLAILLFLLFEDTAQKIKGNTQITHPTSERMTYSHSMLCSLQSWRDGKLNLRQWQTELAVLVAAPLPPEPPQPDAGWQGIPRGCQKVPDRP</sequence>
<comment type="caution">
    <text evidence="3">The sequence shown here is derived from an EMBL/GenBank/DDBJ whole genome shotgun (WGS) entry which is preliminary data.</text>
</comment>
<keyword evidence="4" id="KW-1185">Reference proteome</keyword>
<evidence type="ECO:0000256" key="1">
    <source>
        <dbReference type="SAM" id="MobiDB-lite"/>
    </source>
</evidence>
<feature type="region of interest" description="Disordered" evidence="1">
    <location>
        <begin position="221"/>
        <end position="247"/>
    </location>
</feature>
<dbReference type="SUPFAM" id="SSF53448">
    <property type="entry name" value="Nucleotide-diphospho-sugar transferases"/>
    <property type="match status" value="1"/>
</dbReference>
<organism evidence="3 4">
    <name type="scientific">Xenotaenia resolanae</name>
    <dbReference type="NCBI Taxonomy" id="208358"/>
    <lineage>
        <taxon>Eukaryota</taxon>
        <taxon>Metazoa</taxon>
        <taxon>Chordata</taxon>
        <taxon>Craniata</taxon>
        <taxon>Vertebrata</taxon>
        <taxon>Euteleostomi</taxon>
        <taxon>Actinopterygii</taxon>
        <taxon>Neopterygii</taxon>
        <taxon>Teleostei</taxon>
        <taxon>Neoteleostei</taxon>
        <taxon>Acanthomorphata</taxon>
        <taxon>Ovalentaria</taxon>
        <taxon>Atherinomorphae</taxon>
        <taxon>Cyprinodontiformes</taxon>
        <taxon>Goodeidae</taxon>
        <taxon>Xenotaenia</taxon>
    </lineage>
</organism>
<dbReference type="Proteomes" id="UP001444071">
    <property type="component" value="Unassembled WGS sequence"/>
</dbReference>
<dbReference type="Pfam" id="PF02348">
    <property type="entry name" value="CTP_transf_3"/>
    <property type="match status" value="1"/>
</dbReference>
<gene>
    <name evidence="3" type="ORF">XENORESO_004469</name>
</gene>
<keyword evidence="2" id="KW-0812">Transmembrane</keyword>
<reference evidence="3 4" key="1">
    <citation type="submission" date="2021-06" db="EMBL/GenBank/DDBJ databases">
        <authorList>
            <person name="Palmer J.M."/>
        </authorList>
    </citation>
    <scope>NUCLEOTIDE SEQUENCE [LARGE SCALE GENOMIC DNA]</scope>
    <source>
        <strain evidence="3 4">XR_2019</strain>
        <tissue evidence="3">Muscle</tissue>
    </source>
</reference>
<dbReference type="InterPro" id="IPR050793">
    <property type="entry name" value="CMP-NeuNAc_synthase"/>
</dbReference>
<feature type="region of interest" description="Disordered" evidence="1">
    <location>
        <begin position="51"/>
        <end position="72"/>
    </location>
</feature>
<keyword evidence="2" id="KW-0472">Membrane</keyword>
<name>A0ABV0WRC2_9TELE</name>
<evidence type="ECO:0000313" key="3">
    <source>
        <dbReference type="EMBL" id="MEQ2271448.1"/>
    </source>
</evidence>
<feature type="non-terminal residue" evidence="3">
    <location>
        <position position="1"/>
    </location>
</feature>
<feature type="transmembrane region" description="Helical" evidence="2">
    <location>
        <begin position="143"/>
        <end position="166"/>
    </location>
</feature>